<dbReference type="eggNOG" id="ENOG5033C8D">
    <property type="taxonomic scope" value="Bacteria"/>
</dbReference>
<keyword evidence="3" id="KW-1185">Reference proteome</keyword>
<dbReference type="OrthoDB" id="5125216at2"/>
<organism evidence="2 3">
    <name type="scientific">Streptacidiphilus jiangxiensis</name>
    <dbReference type="NCBI Taxonomy" id="235985"/>
    <lineage>
        <taxon>Bacteria</taxon>
        <taxon>Bacillati</taxon>
        <taxon>Actinomycetota</taxon>
        <taxon>Actinomycetes</taxon>
        <taxon>Kitasatosporales</taxon>
        <taxon>Streptomycetaceae</taxon>
        <taxon>Streptacidiphilus</taxon>
    </lineage>
</organism>
<evidence type="ECO:0000256" key="1">
    <source>
        <dbReference type="SAM" id="MobiDB-lite"/>
    </source>
</evidence>
<protein>
    <recommendedName>
        <fullName evidence="4">YtxH-like protein</fullName>
    </recommendedName>
</protein>
<evidence type="ECO:0008006" key="4">
    <source>
        <dbReference type="Google" id="ProtNLM"/>
    </source>
</evidence>
<sequence length="97" mass="10352">MRKLTFLAGLAIGYVLGTRAGRERYEQLRQAARDLSQTQAVQSATRNAKSAAGSAASKAGQAVADKVGDRLPNAVTDRIPYLNGRGTTLDDWDSARS</sequence>
<accession>A0A1H7W363</accession>
<dbReference type="RefSeq" id="WP_042444674.1">
    <property type="nucleotide sequence ID" value="NZ_BBPN01000007.1"/>
</dbReference>
<dbReference type="AlphaFoldDB" id="A0A1H7W363"/>
<dbReference type="EMBL" id="FOAZ01000019">
    <property type="protein sequence ID" value="SEM15438.1"/>
    <property type="molecule type" value="Genomic_DNA"/>
</dbReference>
<name>A0A1H7W363_STRJI</name>
<proteinExistence type="predicted"/>
<reference evidence="3" key="1">
    <citation type="submission" date="2016-10" db="EMBL/GenBank/DDBJ databases">
        <authorList>
            <person name="Varghese N."/>
        </authorList>
    </citation>
    <scope>NUCLEOTIDE SEQUENCE [LARGE SCALE GENOMIC DNA]</scope>
    <source>
        <strain evidence="3">DSM 45096 / BCRC 16803 / CGMCC 4.1857 / CIP 109030 / JCM 12277 / KCTC 19219 / NBRC 100920 / 33214</strain>
    </source>
</reference>
<evidence type="ECO:0000313" key="2">
    <source>
        <dbReference type="EMBL" id="SEM15438.1"/>
    </source>
</evidence>
<feature type="region of interest" description="Disordered" evidence="1">
    <location>
        <begin position="36"/>
        <end position="63"/>
    </location>
</feature>
<dbReference type="STRING" id="235985.SAMN05414137_119159"/>
<dbReference type="Proteomes" id="UP000183015">
    <property type="component" value="Unassembled WGS sequence"/>
</dbReference>
<feature type="compositionally biased region" description="Low complexity" evidence="1">
    <location>
        <begin position="48"/>
        <end position="63"/>
    </location>
</feature>
<feature type="region of interest" description="Disordered" evidence="1">
    <location>
        <begin position="77"/>
        <end position="97"/>
    </location>
</feature>
<gene>
    <name evidence="2" type="ORF">SAMN05414137_119159</name>
</gene>
<feature type="compositionally biased region" description="Polar residues" evidence="1">
    <location>
        <begin position="36"/>
        <end position="47"/>
    </location>
</feature>
<evidence type="ECO:0000313" key="3">
    <source>
        <dbReference type="Proteomes" id="UP000183015"/>
    </source>
</evidence>